<evidence type="ECO:0000256" key="1">
    <source>
        <dbReference type="SAM" id="MobiDB-lite"/>
    </source>
</evidence>
<dbReference type="AlphaFoldDB" id="A0A8E2E3W2"/>
<protein>
    <submittedName>
        <fullName evidence="2">Uncharacterized protein</fullName>
    </submittedName>
</protein>
<dbReference type="EMBL" id="KV745188">
    <property type="protein sequence ID" value="OCK76704.1"/>
    <property type="molecule type" value="Genomic_DNA"/>
</dbReference>
<feature type="compositionally biased region" description="Polar residues" evidence="1">
    <location>
        <begin position="46"/>
        <end position="55"/>
    </location>
</feature>
<accession>A0A8E2E3W2</accession>
<dbReference type="Proteomes" id="UP000250266">
    <property type="component" value="Unassembled WGS sequence"/>
</dbReference>
<organism evidence="2 3">
    <name type="scientific">Lepidopterella palustris CBS 459.81</name>
    <dbReference type="NCBI Taxonomy" id="1314670"/>
    <lineage>
        <taxon>Eukaryota</taxon>
        <taxon>Fungi</taxon>
        <taxon>Dikarya</taxon>
        <taxon>Ascomycota</taxon>
        <taxon>Pezizomycotina</taxon>
        <taxon>Dothideomycetes</taxon>
        <taxon>Pleosporomycetidae</taxon>
        <taxon>Mytilinidiales</taxon>
        <taxon>Argynnaceae</taxon>
        <taxon>Lepidopterella</taxon>
    </lineage>
</organism>
<sequence>MAGCTEGDGVVSGVEDVQHQPPNPSIRLQIHRPSMSHAPLMATDKPQPSDNTIPDSNYPPRNLPYSESFENEFMKTILYPPAPTTRLPPASPSLLVQPSALPLPLTSPLRTHPSPFPGVHLTHPGGYHTGGPGPSASVVAAFAKRFIHEQGIRSEAELERRVQEAVQRRMGEVRERMGRREEAIKRNEGVRREIRLLEAQRRTEERVEERIRAERERKIGSGGRE</sequence>
<feature type="region of interest" description="Disordered" evidence="1">
    <location>
        <begin position="201"/>
        <end position="225"/>
    </location>
</feature>
<gene>
    <name evidence="2" type="ORF">K432DRAFT_138693</name>
</gene>
<evidence type="ECO:0000313" key="2">
    <source>
        <dbReference type="EMBL" id="OCK76704.1"/>
    </source>
</evidence>
<name>A0A8E2E3W2_9PEZI</name>
<proteinExistence type="predicted"/>
<feature type="region of interest" description="Disordered" evidence="1">
    <location>
        <begin position="1"/>
        <end position="58"/>
    </location>
</feature>
<reference evidence="2 3" key="1">
    <citation type="journal article" date="2016" name="Nat. Commun.">
        <title>Ectomycorrhizal ecology is imprinted in the genome of the dominant symbiotic fungus Cenococcum geophilum.</title>
        <authorList>
            <consortium name="DOE Joint Genome Institute"/>
            <person name="Peter M."/>
            <person name="Kohler A."/>
            <person name="Ohm R.A."/>
            <person name="Kuo A."/>
            <person name="Krutzmann J."/>
            <person name="Morin E."/>
            <person name="Arend M."/>
            <person name="Barry K.W."/>
            <person name="Binder M."/>
            <person name="Choi C."/>
            <person name="Clum A."/>
            <person name="Copeland A."/>
            <person name="Grisel N."/>
            <person name="Haridas S."/>
            <person name="Kipfer T."/>
            <person name="LaButti K."/>
            <person name="Lindquist E."/>
            <person name="Lipzen A."/>
            <person name="Maire R."/>
            <person name="Meier B."/>
            <person name="Mihaltcheva S."/>
            <person name="Molinier V."/>
            <person name="Murat C."/>
            <person name="Poggeler S."/>
            <person name="Quandt C.A."/>
            <person name="Sperisen C."/>
            <person name="Tritt A."/>
            <person name="Tisserant E."/>
            <person name="Crous P.W."/>
            <person name="Henrissat B."/>
            <person name="Nehls U."/>
            <person name="Egli S."/>
            <person name="Spatafora J.W."/>
            <person name="Grigoriev I.V."/>
            <person name="Martin F.M."/>
        </authorList>
    </citation>
    <scope>NUCLEOTIDE SEQUENCE [LARGE SCALE GENOMIC DNA]</scope>
    <source>
        <strain evidence="2 3">CBS 459.81</strain>
    </source>
</reference>
<evidence type="ECO:0000313" key="3">
    <source>
        <dbReference type="Proteomes" id="UP000250266"/>
    </source>
</evidence>
<dbReference type="OrthoDB" id="3926908at2759"/>
<keyword evidence="3" id="KW-1185">Reference proteome</keyword>